<keyword evidence="1" id="KW-1133">Transmembrane helix</keyword>
<dbReference type="Proteomes" id="UP000297258">
    <property type="component" value="Unassembled WGS sequence"/>
</dbReference>
<feature type="chain" id="PRO_5021223444" description="PEP-CTERM protein-sorting domain-containing protein" evidence="2">
    <location>
        <begin position="21"/>
        <end position="92"/>
    </location>
</feature>
<proteinExistence type="predicted"/>
<keyword evidence="2" id="KW-0732">Signal</keyword>
<dbReference type="AlphaFoldDB" id="A0A4Y9T490"/>
<name>A0A4Y9T490_9BURK</name>
<evidence type="ECO:0008006" key="5">
    <source>
        <dbReference type="Google" id="ProtNLM"/>
    </source>
</evidence>
<keyword evidence="1" id="KW-0472">Membrane</keyword>
<evidence type="ECO:0000256" key="1">
    <source>
        <dbReference type="SAM" id="Phobius"/>
    </source>
</evidence>
<protein>
    <recommendedName>
        <fullName evidence="5">PEP-CTERM protein-sorting domain-containing protein</fullName>
    </recommendedName>
</protein>
<keyword evidence="4" id="KW-1185">Reference proteome</keyword>
<evidence type="ECO:0000256" key="2">
    <source>
        <dbReference type="SAM" id="SignalP"/>
    </source>
</evidence>
<keyword evidence="1" id="KW-0812">Transmembrane</keyword>
<dbReference type="RefSeq" id="WP_135189605.1">
    <property type="nucleotide sequence ID" value="NZ_SPUM01000058.1"/>
</dbReference>
<reference evidence="3 4" key="1">
    <citation type="submission" date="2019-03" db="EMBL/GenBank/DDBJ databases">
        <title>Draft genome of Massilia hortus sp. nov., a novel bacterial species of the Oxalobacteraceae family.</title>
        <authorList>
            <person name="Peta V."/>
            <person name="Raths R."/>
            <person name="Bucking H."/>
        </authorList>
    </citation>
    <scope>NUCLEOTIDE SEQUENCE [LARGE SCALE GENOMIC DNA]</scope>
    <source>
        <strain evidence="3 4">ONC3</strain>
    </source>
</reference>
<organism evidence="3 4">
    <name type="scientific">Massilia horti</name>
    <dbReference type="NCBI Taxonomy" id="2562153"/>
    <lineage>
        <taxon>Bacteria</taxon>
        <taxon>Pseudomonadati</taxon>
        <taxon>Pseudomonadota</taxon>
        <taxon>Betaproteobacteria</taxon>
        <taxon>Burkholderiales</taxon>
        <taxon>Oxalobacteraceae</taxon>
        <taxon>Telluria group</taxon>
        <taxon>Massilia</taxon>
    </lineage>
</organism>
<evidence type="ECO:0000313" key="3">
    <source>
        <dbReference type="EMBL" id="TFW32405.1"/>
    </source>
</evidence>
<feature type="transmembrane region" description="Helical" evidence="1">
    <location>
        <begin position="67"/>
        <end position="84"/>
    </location>
</feature>
<comment type="caution">
    <text evidence="3">The sequence shown here is derived from an EMBL/GenBank/DDBJ whole genome shotgun (WGS) entry which is preliminary data.</text>
</comment>
<evidence type="ECO:0000313" key="4">
    <source>
        <dbReference type="Proteomes" id="UP000297258"/>
    </source>
</evidence>
<dbReference type="OrthoDB" id="8759136at2"/>
<accession>A0A4Y9T490</accession>
<feature type="signal peptide" evidence="2">
    <location>
        <begin position="1"/>
        <end position="20"/>
    </location>
</feature>
<gene>
    <name evidence="3" type="ORF">E4O92_09920</name>
</gene>
<dbReference type="EMBL" id="SPUM01000058">
    <property type="protein sequence ID" value="TFW32405.1"/>
    <property type="molecule type" value="Genomic_DNA"/>
</dbReference>
<sequence>MNKYALAAALALALGGAAQAAAIDLSPGIVADSVPTQATQSHAVAPPMAADHLAIFSVDMSELPEPAVFLMMLLGLVLIGYRASRDSSEKFK</sequence>